<dbReference type="InterPro" id="IPR010610">
    <property type="entry name" value="EryCIII-like_C"/>
</dbReference>
<dbReference type="STRING" id="211165.GCA_000317285_06438"/>
<evidence type="ECO:0000313" key="4">
    <source>
        <dbReference type="Proteomes" id="UP000268857"/>
    </source>
</evidence>
<dbReference type="InterPro" id="IPR004276">
    <property type="entry name" value="GlycoTrans_28_N"/>
</dbReference>
<name>A0A433N2J1_CHLFR</name>
<dbReference type="Proteomes" id="UP000268857">
    <property type="component" value="Unassembled WGS sequence"/>
</dbReference>
<feature type="domain" description="Erythromycin biosynthesis protein CIII-like C-terminal" evidence="2">
    <location>
        <begin position="298"/>
        <end position="412"/>
    </location>
</feature>
<dbReference type="Pfam" id="PF06722">
    <property type="entry name" value="EryCIII-like_C"/>
    <property type="match status" value="1"/>
</dbReference>
<dbReference type="Gene3D" id="3.40.50.2000">
    <property type="entry name" value="Glycogen Phosphorylase B"/>
    <property type="match status" value="2"/>
</dbReference>
<dbReference type="CDD" id="cd03784">
    <property type="entry name" value="GT1_Gtf-like"/>
    <property type="match status" value="1"/>
</dbReference>
<protein>
    <submittedName>
        <fullName evidence="3">Uncharacterized protein</fullName>
    </submittedName>
</protein>
<dbReference type="SUPFAM" id="SSF53756">
    <property type="entry name" value="UDP-Glycosyltransferase/glycogen phosphorylase"/>
    <property type="match status" value="1"/>
</dbReference>
<dbReference type="InterPro" id="IPR050426">
    <property type="entry name" value="Glycosyltransferase_28"/>
</dbReference>
<organism evidence="3 4">
    <name type="scientific">Chlorogloeopsis fritschii PCC 6912</name>
    <dbReference type="NCBI Taxonomy" id="211165"/>
    <lineage>
        <taxon>Bacteria</taxon>
        <taxon>Bacillati</taxon>
        <taxon>Cyanobacteriota</taxon>
        <taxon>Cyanophyceae</taxon>
        <taxon>Nostocales</taxon>
        <taxon>Chlorogloeopsidaceae</taxon>
        <taxon>Chlorogloeopsis</taxon>
    </lineage>
</organism>
<dbReference type="PANTHER" id="PTHR48050:SF13">
    <property type="entry name" value="STEROL 3-BETA-GLUCOSYLTRANSFERASE UGT80A2"/>
    <property type="match status" value="1"/>
</dbReference>
<keyword evidence="4" id="KW-1185">Reference proteome</keyword>
<reference evidence="3 4" key="1">
    <citation type="journal article" date="2019" name="Genome Biol. Evol.">
        <title>Day and night: Metabolic profiles and evolutionary relationships of six axenic non-marine cyanobacteria.</title>
        <authorList>
            <person name="Will S.E."/>
            <person name="Henke P."/>
            <person name="Boedeker C."/>
            <person name="Huang S."/>
            <person name="Brinkmann H."/>
            <person name="Rohde M."/>
            <person name="Jarek M."/>
            <person name="Friedl T."/>
            <person name="Seufert S."/>
            <person name="Schumacher M."/>
            <person name="Overmann J."/>
            <person name="Neumann-Schaal M."/>
            <person name="Petersen J."/>
        </authorList>
    </citation>
    <scope>NUCLEOTIDE SEQUENCE [LARGE SCALE GENOMIC DNA]</scope>
    <source>
        <strain evidence="3 4">PCC 6912</strain>
    </source>
</reference>
<dbReference type="RefSeq" id="WP_016876673.1">
    <property type="nucleotide sequence ID" value="NZ_AJLN01000149.1"/>
</dbReference>
<gene>
    <name evidence="3" type="ORF">PCC6912_48790</name>
</gene>
<dbReference type="FunFam" id="3.40.50.2000:FF:000009">
    <property type="entry name" value="Sterol 3-beta-glucosyltransferase UGT80A2"/>
    <property type="match status" value="1"/>
</dbReference>
<evidence type="ECO:0000259" key="1">
    <source>
        <dbReference type="Pfam" id="PF03033"/>
    </source>
</evidence>
<dbReference type="GO" id="GO:0005975">
    <property type="term" value="P:carbohydrate metabolic process"/>
    <property type="evidence" value="ECO:0007669"/>
    <property type="project" value="InterPro"/>
</dbReference>
<accession>A0A433N2J1</accession>
<dbReference type="PANTHER" id="PTHR48050">
    <property type="entry name" value="STEROL 3-BETA-GLUCOSYLTRANSFERASE"/>
    <property type="match status" value="1"/>
</dbReference>
<dbReference type="EMBL" id="RSCJ01000025">
    <property type="protein sequence ID" value="RUR75342.1"/>
    <property type="molecule type" value="Genomic_DNA"/>
</dbReference>
<dbReference type="OrthoDB" id="9805366at2"/>
<dbReference type="GO" id="GO:0016758">
    <property type="term" value="F:hexosyltransferase activity"/>
    <property type="evidence" value="ECO:0007669"/>
    <property type="project" value="InterPro"/>
</dbReference>
<dbReference type="GO" id="GO:0033072">
    <property type="term" value="P:vancomycin biosynthetic process"/>
    <property type="evidence" value="ECO:0007669"/>
    <property type="project" value="UniProtKB-ARBA"/>
</dbReference>
<proteinExistence type="predicted"/>
<dbReference type="InterPro" id="IPR002213">
    <property type="entry name" value="UDP_glucos_trans"/>
</dbReference>
<dbReference type="Pfam" id="PF03033">
    <property type="entry name" value="Glyco_transf_28"/>
    <property type="match status" value="1"/>
</dbReference>
<evidence type="ECO:0000313" key="3">
    <source>
        <dbReference type="EMBL" id="RUR75342.1"/>
    </source>
</evidence>
<dbReference type="AlphaFoldDB" id="A0A433N2J1"/>
<sequence>MNITLLTWGSYGDVLPYVAFALELQRNGHVVQFVTTPDFQELITQRGIKFKPLDCKTWDIDYSIFPDFEALSIDYGCGCHQNPFVISRFFNRILIPFKDSFLPIIYDVCKGSEAIIFSPSAFPAYDVVEKLGIPSCVASVVPMHPTRAFPNHFTPSSLGLGSTYNWFSHIFFHQLFWQYTRQPINQWRQEMLNLPPISLFSYPLKRMNQQKLPFLYGYSSAFLPKPTDWPDWTHITGYWFLDPVETWQPPVDLIKFLASGPPPVYIGFTSKGGWEPQYVRQIVLEALAISGHRGILLKDEDVSNQIDLPDNIFQIEWVPFEWLFPRMSAVVHHGGCGTNAYALSAGVPSIIIPNNYDNFLWANRAAELGLGLPPIHRKELSATTLAAAITTVINDKNMQAKATDMAKQIQAENGVKYAVEVFNSYLNSY</sequence>
<evidence type="ECO:0000259" key="2">
    <source>
        <dbReference type="Pfam" id="PF06722"/>
    </source>
</evidence>
<dbReference type="GO" id="GO:0008194">
    <property type="term" value="F:UDP-glycosyltransferase activity"/>
    <property type="evidence" value="ECO:0007669"/>
    <property type="project" value="InterPro"/>
</dbReference>
<comment type="caution">
    <text evidence="3">The sequence shown here is derived from an EMBL/GenBank/DDBJ whole genome shotgun (WGS) entry which is preliminary data.</text>
</comment>
<feature type="domain" description="Glycosyltransferase family 28 N-terminal" evidence="1">
    <location>
        <begin position="3"/>
        <end position="149"/>
    </location>
</feature>